<sequence length="97" mass="10744">MTFVDIMLKQSIIIMGIKGGKERRMRLGLLGPSKLGGPMTKYSSILIHLVRSSSFITKKAMSIQTIISHQDNVMQFGQSVTQAESCWYRGGRSPPNA</sequence>
<dbReference type="Proteomes" id="UP000035642">
    <property type="component" value="Unassembled WGS sequence"/>
</dbReference>
<name>A0A0K0CWY5_ANGCA</name>
<keyword evidence="1" id="KW-1185">Reference proteome</keyword>
<reference evidence="2" key="2">
    <citation type="submission" date="2017-02" db="UniProtKB">
        <authorList>
            <consortium name="WormBaseParasite"/>
        </authorList>
    </citation>
    <scope>IDENTIFICATION</scope>
</reference>
<evidence type="ECO:0000313" key="2">
    <source>
        <dbReference type="WBParaSite" id="ACAC_0000201301-mRNA-1"/>
    </source>
</evidence>
<proteinExistence type="predicted"/>
<reference evidence="1" key="1">
    <citation type="submission" date="2012-09" db="EMBL/GenBank/DDBJ databases">
        <authorList>
            <person name="Martin A.A."/>
        </authorList>
    </citation>
    <scope>NUCLEOTIDE SEQUENCE</scope>
</reference>
<organism evidence="1 2">
    <name type="scientific">Angiostrongylus cantonensis</name>
    <name type="common">Rat lungworm</name>
    <dbReference type="NCBI Taxonomy" id="6313"/>
    <lineage>
        <taxon>Eukaryota</taxon>
        <taxon>Metazoa</taxon>
        <taxon>Ecdysozoa</taxon>
        <taxon>Nematoda</taxon>
        <taxon>Chromadorea</taxon>
        <taxon>Rhabditida</taxon>
        <taxon>Rhabditina</taxon>
        <taxon>Rhabditomorpha</taxon>
        <taxon>Strongyloidea</taxon>
        <taxon>Metastrongylidae</taxon>
        <taxon>Angiostrongylus</taxon>
    </lineage>
</organism>
<protein>
    <submittedName>
        <fullName evidence="2">Ovule protein</fullName>
    </submittedName>
</protein>
<accession>A0A0K0CWY5</accession>
<dbReference type="WBParaSite" id="ACAC_0000201301-mRNA-1">
    <property type="protein sequence ID" value="ACAC_0000201301-mRNA-1"/>
    <property type="gene ID" value="ACAC_0000201301"/>
</dbReference>
<evidence type="ECO:0000313" key="1">
    <source>
        <dbReference type="Proteomes" id="UP000035642"/>
    </source>
</evidence>
<dbReference type="AlphaFoldDB" id="A0A0K0CWY5"/>